<proteinExistence type="predicted"/>
<name>A0ABW4WJ36_9HYPH</name>
<accession>A0ABW4WJ36</accession>
<comment type="caution">
    <text evidence="1">The sequence shown here is derived from an EMBL/GenBank/DDBJ whole genome shotgun (WGS) entry which is preliminary data.</text>
</comment>
<dbReference type="EMBL" id="JBHUGY010000041">
    <property type="protein sequence ID" value="MFD2056556.1"/>
    <property type="molecule type" value="Genomic_DNA"/>
</dbReference>
<dbReference type="Proteomes" id="UP001597349">
    <property type="component" value="Unassembled WGS sequence"/>
</dbReference>
<keyword evidence="2" id="KW-1185">Reference proteome</keyword>
<dbReference type="RefSeq" id="WP_379023812.1">
    <property type="nucleotide sequence ID" value="NZ_JBHUGY010000041.1"/>
</dbReference>
<evidence type="ECO:0000313" key="2">
    <source>
        <dbReference type="Proteomes" id="UP001597349"/>
    </source>
</evidence>
<sequence>MQYAPWITKERLRDHGILLVWPGRNVPPYLQAWLGNIPVKTVLFDWSLKAPPVAISFAAVPPGAPQLPSAIDSLAQTSN</sequence>
<organism evidence="1 2">
    <name type="scientific">Mesorhizobium calcicola</name>
    <dbReference type="NCBI Taxonomy" id="1300310"/>
    <lineage>
        <taxon>Bacteria</taxon>
        <taxon>Pseudomonadati</taxon>
        <taxon>Pseudomonadota</taxon>
        <taxon>Alphaproteobacteria</taxon>
        <taxon>Hyphomicrobiales</taxon>
        <taxon>Phyllobacteriaceae</taxon>
        <taxon>Mesorhizobium</taxon>
    </lineage>
</organism>
<gene>
    <name evidence="1" type="ORF">ACFSQT_26800</name>
</gene>
<protein>
    <submittedName>
        <fullName evidence="1">Uncharacterized protein</fullName>
    </submittedName>
</protein>
<reference evidence="2" key="1">
    <citation type="journal article" date="2019" name="Int. J. Syst. Evol. Microbiol.">
        <title>The Global Catalogue of Microorganisms (GCM) 10K type strain sequencing project: providing services to taxonomists for standard genome sequencing and annotation.</title>
        <authorList>
            <consortium name="The Broad Institute Genomics Platform"/>
            <consortium name="The Broad Institute Genome Sequencing Center for Infectious Disease"/>
            <person name="Wu L."/>
            <person name="Ma J."/>
        </authorList>
    </citation>
    <scope>NUCLEOTIDE SEQUENCE [LARGE SCALE GENOMIC DNA]</scope>
    <source>
        <strain evidence="2">CGMCC 1.16226</strain>
    </source>
</reference>
<evidence type="ECO:0000313" key="1">
    <source>
        <dbReference type="EMBL" id="MFD2056556.1"/>
    </source>
</evidence>